<proteinExistence type="predicted"/>
<gene>
    <name evidence="2" type="ORF">PISL3812_08196</name>
</gene>
<dbReference type="OMA" id="RFVFRRN"/>
<dbReference type="STRING" id="28573.A0A0U1M6G4"/>
<evidence type="ECO:0000313" key="3">
    <source>
        <dbReference type="Proteomes" id="UP000054383"/>
    </source>
</evidence>
<organism evidence="2 3">
    <name type="scientific">Talaromyces islandicus</name>
    <name type="common">Penicillium islandicum</name>
    <dbReference type="NCBI Taxonomy" id="28573"/>
    <lineage>
        <taxon>Eukaryota</taxon>
        <taxon>Fungi</taxon>
        <taxon>Dikarya</taxon>
        <taxon>Ascomycota</taxon>
        <taxon>Pezizomycotina</taxon>
        <taxon>Eurotiomycetes</taxon>
        <taxon>Eurotiomycetidae</taxon>
        <taxon>Eurotiales</taxon>
        <taxon>Trichocomaceae</taxon>
        <taxon>Talaromyces</taxon>
        <taxon>Talaromyces sect. Islandici</taxon>
    </lineage>
</organism>
<dbReference type="OrthoDB" id="4221626at2759"/>
<sequence>MARYHIPGIPLIGPGGLRGLTRASEFVTMPRAPVGFLRNSGPRHLVPSASTSPGRPSAIPPPFARTRHLVPPGAPRRLRFYDAPVSSFPFPRLTPPSPPPPSPLRFTYWETPSLSKQGVRRAYINRRLPTFPSPSRIPLPVPKPLLQGAPRKHVTFAVPVARSFEDALCEPAAPTPCKPRAPRPRLCFDRARAPASPSVRGGSCTRRSASSLRSILVRSADKPVDEVRVKKSVRFGGVAVHDVDYWIDRKRHVFFDGGLWKMGRLQGWRVTTQPNSESDGEEFQGYTMWGHDHSNLNYHTNMPRCHNLGCRWQEIAEVYKQFARQGLQLGDRHDLIMFAWSELREREREKGRWLL</sequence>
<accession>A0A0U1M6G4</accession>
<dbReference type="AlphaFoldDB" id="A0A0U1M6G4"/>
<dbReference type="Proteomes" id="UP000054383">
    <property type="component" value="Unassembled WGS sequence"/>
</dbReference>
<keyword evidence="3" id="KW-1185">Reference proteome</keyword>
<feature type="region of interest" description="Disordered" evidence="1">
    <location>
        <begin position="38"/>
        <end position="64"/>
    </location>
</feature>
<name>A0A0U1M6G4_TALIS</name>
<reference evidence="2 3" key="1">
    <citation type="submission" date="2015-04" db="EMBL/GenBank/DDBJ databases">
        <authorList>
            <person name="Syromyatnikov M.Y."/>
            <person name="Popov V.N."/>
        </authorList>
    </citation>
    <scope>NUCLEOTIDE SEQUENCE [LARGE SCALE GENOMIC DNA]</scope>
    <source>
        <strain evidence="2">WF-38-12</strain>
    </source>
</reference>
<evidence type="ECO:0000256" key="1">
    <source>
        <dbReference type="SAM" id="MobiDB-lite"/>
    </source>
</evidence>
<evidence type="ECO:0000313" key="2">
    <source>
        <dbReference type="EMBL" id="CRG91148.1"/>
    </source>
</evidence>
<dbReference type="EMBL" id="CVMT01000009">
    <property type="protein sequence ID" value="CRG91148.1"/>
    <property type="molecule type" value="Genomic_DNA"/>
</dbReference>
<protein>
    <submittedName>
        <fullName evidence="2">Uncharacterized protein</fullName>
    </submittedName>
</protein>